<dbReference type="InterPro" id="IPR046166">
    <property type="entry name" value="DUF6168"/>
</dbReference>
<dbReference type="OrthoDB" id="1451982at2"/>
<dbReference type="Proteomes" id="UP000305939">
    <property type="component" value="Unassembled WGS sequence"/>
</dbReference>
<gene>
    <name evidence="2" type="ORF">E7Z59_03235</name>
</gene>
<keyword evidence="1" id="KW-0812">Transmembrane</keyword>
<evidence type="ECO:0000313" key="2">
    <source>
        <dbReference type="EMBL" id="THD69353.1"/>
    </source>
</evidence>
<evidence type="ECO:0000256" key="1">
    <source>
        <dbReference type="SAM" id="Phobius"/>
    </source>
</evidence>
<sequence>MRSKIHPLFWMIFWFLLFILGAYFIHELTLELNAIRPAQVLLDHAYLANALLAVLILVIIYWLRKKYFSQIGFLFLAGSMLKFAVFFIWFSPAYKADGILSKAEFIGFFIPYFISLVFESLAVYRLLNSKPDTDS</sequence>
<protein>
    <submittedName>
        <fullName evidence="2">Uncharacterized protein</fullName>
    </submittedName>
</protein>
<name>A0A4S3M2R9_9FLAO</name>
<feature type="transmembrane region" description="Helical" evidence="1">
    <location>
        <begin position="45"/>
        <end position="64"/>
    </location>
</feature>
<dbReference type="Pfam" id="PF19665">
    <property type="entry name" value="DUF6168"/>
    <property type="match status" value="1"/>
</dbReference>
<feature type="transmembrane region" description="Helical" evidence="1">
    <location>
        <begin position="7"/>
        <end position="25"/>
    </location>
</feature>
<keyword evidence="1" id="KW-0472">Membrane</keyword>
<comment type="caution">
    <text evidence="2">The sequence shown here is derived from an EMBL/GenBank/DDBJ whole genome shotgun (WGS) entry which is preliminary data.</text>
</comment>
<dbReference type="EMBL" id="SSMC01000001">
    <property type="protein sequence ID" value="THD69353.1"/>
    <property type="molecule type" value="Genomic_DNA"/>
</dbReference>
<reference evidence="2 3" key="1">
    <citation type="submission" date="2019-04" db="EMBL/GenBank/DDBJ databases">
        <title>Draft genome sequence of Robertkochia marina CC-AMO-30D.</title>
        <authorList>
            <person name="Hameed A."/>
            <person name="Lin S.-Y."/>
            <person name="Shahina M."/>
            <person name="Lai W.-A."/>
            <person name="Young C.-C."/>
        </authorList>
    </citation>
    <scope>NUCLEOTIDE SEQUENCE [LARGE SCALE GENOMIC DNA]</scope>
    <source>
        <strain evidence="2 3">CC-AMO-30D</strain>
    </source>
</reference>
<feature type="transmembrane region" description="Helical" evidence="1">
    <location>
        <begin position="105"/>
        <end position="127"/>
    </location>
</feature>
<organism evidence="2 3">
    <name type="scientific">Robertkochia marina</name>
    <dbReference type="NCBI Taxonomy" id="1227945"/>
    <lineage>
        <taxon>Bacteria</taxon>
        <taxon>Pseudomonadati</taxon>
        <taxon>Bacteroidota</taxon>
        <taxon>Flavobacteriia</taxon>
        <taxon>Flavobacteriales</taxon>
        <taxon>Flavobacteriaceae</taxon>
        <taxon>Robertkochia</taxon>
    </lineage>
</organism>
<proteinExistence type="predicted"/>
<keyword evidence="1" id="KW-1133">Transmembrane helix</keyword>
<accession>A0A4S3M2R9</accession>
<dbReference type="AlphaFoldDB" id="A0A4S3M2R9"/>
<feature type="transmembrane region" description="Helical" evidence="1">
    <location>
        <begin position="71"/>
        <end position="90"/>
    </location>
</feature>
<evidence type="ECO:0000313" key="3">
    <source>
        <dbReference type="Proteomes" id="UP000305939"/>
    </source>
</evidence>
<dbReference type="RefSeq" id="WP_136334844.1">
    <property type="nucleotide sequence ID" value="NZ_QXMP01000001.1"/>
</dbReference>
<keyword evidence="3" id="KW-1185">Reference proteome</keyword>